<dbReference type="Proteomes" id="UP000719412">
    <property type="component" value="Unassembled WGS sequence"/>
</dbReference>
<evidence type="ECO:0000313" key="3">
    <source>
        <dbReference type="Proteomes" id="UP000719412"/>
    </source>
</evidence>
<keyword evidence="3" id="KW-1185">Reference proteome</keyword>
<feature type="compositionally biased region" description="Basic and acidic residues" evidence="1">
    <location>
        <begin position="1"/>
        <end position="11"/>
    </location>
</feature>
<gene>
    <name evidence="2" type="ORF">GEV33_006003</name>
</gene>
<organism evidence="2 3">
    <name type="scientific">Tenebrio molitor</name>
    <name type="common">Yellow mealworm beetle</name>
    <dbReference type="NCBI Taxonomy" id="7067"/>
    <lineage>
        <taxon>Eukaryota</taxon>
        <taxon>Metazoa</taxon>
        <taxon>Ecdysozoa</taxon>
        <taxon>Arthropoda</taxon>
        <taxon>Hexapoda</taxon>
        <taxon>Insecta</taxon>
        <taxon>Pterygota</taxon>
        <taxon>Neoptera</taxon>
        <taxon>Endopterygota</taxon>
        <taxon>Coleoptera</taxon>
        <taxon>Polyphaga</taxon>
        <taxon>Cucujiformia</taxon>
        <taxon>Tenebrionidae</taxon>
        <taxon>Tenebrio</taxon>
    </lineage>
</organism>
<comment type="caution">
    <text evidence="2">The sequence shown here is derived from an EMBL/GenBank/DDBJ whole genome shotgun (WGS) entry which is preliminary data.</text>
</comment>
<evidence type="ECO:0000313" key="2">
    <source>
        <dbReference type="EMBL" id="KAH0816788.1"/>
    </source>
</evidence>
<feature type="region of interest" description="Disordered" evidence="1">
    <location>
        <begin position="1"/>
        <end position="29"/>
    </location>
</feature>
<proteinExistence type="predicted"/>
<feature type="compositionally biased region" description="Polar residues" evidence="1">
    <location>
        <begin position="381"/>
        <end position="404"/>
    </location>
</feature>
<reference evidence="2" key="2">
    <citation type="submission" date="2021-08" db="EMBL/GenBank/DDBJ databases">
        <authorList>
            <person name="Eriksson T."/>
        </authorList>
    </citation>
    <scope>NUCLEOTIDE SEQUENCE</scope>
    <source>
        <strain evidence="2">Stoneville</strain>
        <tissue evidence="2">Whole head</tissue>
    </source>
</reference>
<evidence type="ECO:0000256" key="1">
    <source>
        <dbReference type="SAM" id="MobiDB-lite"/>
    </source>
</evidence>
<accession>A0A8J6LEU7</accession>
<protein>
    <submittedName>
        <fullName evidence="2">Uncharacterized protein</fullName>
    </submittedName>
</protein>
<name>A0A8J6LEU7_TENMO</name>
<reference evidence="2" key="1">
    <citation type="journal article" date="2020" name="J Insects Food Feed">
        <title>The yellow mealworm (Tenebrio molitor) genome: a resource for the emerging insects as food and feed industry.</title>
        <authorList>
            <person name="Eriksson T."/>
            <person name="Andere A."/>
            <person name="Kelstrup H."/>
            <person name="Emery V."/>
            <person name="Picard C."/>
        </authorList>
    </citation>
    <scope>NUCLEOTIDE SEQUENCE</scope>
    <source>
        <strain evidence="2">Stoneville</strain>
        <tissue evidence="2">Whole head</tissue>
    </source>
</reference>
<dbReference type="AlphaFoldDB" id="A0A8J6LEU7"/>
<sequence>MGRDRKDKHSAEMGNPCRKRPGSSPGDPVDFRKSAKIYVTGVSGSQLLADFLKLSNINSGFDRKRPRNSTPSSGTRRLRSAMLNSRQCCSLVSVSTGIFDWICEKTAIFGGSYYLEAVVVCAVVGTAVEDWRRSGAKRGPLRLGAHKGSYQLISVVVVWETWSSTEFSSCQPDNKLVIIAGPYITQVICICKWDICMWKVHRSTPSRHAIQDLSGMESEYPGMDLSWAESADEKLATLASNDFSNYPYFKLLLEFARQSITPPPAARPPFLRHISRVRCIVKRRINARWKGRRSEPQELIRAHTRHRRMQMRFHGYKLQDINCDLHSPRANISFRKIKTLSDDYSARPLCADNNLPPHDPGAAKERQTAKIKKCNEDEVESFSTDQFSNTTRGTTKLDGNNTKWYRQETPKALPEQNK</sequence>
<dbReference type="EMBL" id="JABDTM020020922">
    <property type="protein sequence ID" value="KAH0816788.1"/>
    <property type="molecule type" value="Genomic_DNA"/>
</dbReference>
<feature type="region of interest" description="Disordered" evidence="1">
    <location>
        <begin position="374"/>
        <end position="418"/>
    </location>
</feature>